<dbReference type="KEGG" id="spei:EHW89_05650"/>
<dbReference type="AlphaFoldDB" id="A0A3S9MS35"/>
<name>A0A3S9MS35_9STRE</name>
<dbReference type="EMBL" id="CP034543">
    <property type="protein sequence ID" value="AZQ41968.1"/>
    <property type="molecule type" value="Genomic_DNA"/>
</dbReference>
<proteinExistence type="predicted"/>
<keyword evidence="2" id="KW-1185">Reference proteome</keyword>
<dbReference type="RefSeq" id="WP_126467196.1">
    <property type="nucleotide sequence ID" value="NZ_CP034543.1"/>
</dbReference>
<gene>
    <name evidence="1" type="ORF">EHW89_05650</name>
</gene>
<protein>
    <submittedName>
        <fullName evidence="1">HK97 gp10 family phage protein</fullName>
    </submittedName>
</protein>
<organism evidence="1 2">
    <name type="scientific">Streptococcus periodonticum</name>
    <dbReference type="NCBI Taxonomy" id="2490633"/>
    <lineage>
        <taxon>Bacteria</taxon>
        <taxon>Bacillati</taxon>
        <taxon>Bacillota</taxon>
        <taxon>Bacilli</taxon>
        <taxon>Lactobacillales</taxon>
        <taxon>Streptococcaceae</taxon>
        <taxon>Streptococcus</taxon>
    </lineage>
</organism>
<dbReference type="Pfam" id="PF04883">
    <property type="entry name" value="HK97-gp10_like"/>
    <property type="match status" value="1"/>
</dbReference>
<evidence type="ECO:0000313" key="2">
    <source>
        <dbReference type="Proteomes" id="UP000272924"/>
    </source>
</evidence>
<dbReference type="Proteomes" id="UP000272924">
    <property type="component" value="Chromosome"/>
</dbReference>
<sequence>MATLNPSDLARAVQKELEDYVERSTETVKAVVEDSTKEAVNELKQGSPKKRGKYARGWTSTATKETNLALIKTIHNRTPGLTHLLENGHAKRGGGRVEGIRHIAPVEEKMIRQFEERLKEKL</sequence>
<accession>A0A3S9MS35</accession>
<reference evidence="2" key="1">
    <citation type="submission" date="2018-12" db="EMBL/GenBank/DDBJ databases">
        <title>Genome sequencing of Streptococcus sp. KCOM 2412 (= ChDC F135).</title>
        <authorList>
            <person name="Kook J.-K."/>
            <person name="Park S.-N."/>
            <person name="Lim Y.K."/>
        </authorList>
    </citation>
    <scope>NUCLEOTIDE SEQUENCE [LARGE SCALE GENOMIC DNA]</scope>
    <source>
        <strain evidence="2">KCOM 2412</strain>
    </source>
</reference>
<dbReference type="InterPro" id="IPR010064">
    <property type="entry name" value="HK97-gp10_tail"/>
</dbReference>
<evidence type="ECO:0000313" key="1">
    <source>
        <dbReference type="EMBL" id="AZQ41968.1"/>
    </source>
</evidence>